<feature type="transmembrane region" description="Helical" evidence="10">
    <location>
        <begin position="497"/>
        <end position="515"/>
    </location>
</feature>
<keyword evidence="8 10" id="KW-0472">Membrane</keyword>
<comment type="subcellular location">
    <subcellularLocation>
        <location evidence="1">Membrane</location>
        <topology evidence="1">Multi-pass membrane protein</topology>
    </subcellularLocation>
</comment>
<dbReference type="Proteomes" id="UP000886595">
    <property type="component" value="Unassembled WGS sequence"/>
</dbReference>
<dbReference type="EMBL" id="JAAMPC010000009">
    <property type="protein sequence ID" value="KAG2295302.1"/>
    <property type="molecule type" value="Genomic_DNA"/>
</dbReference>
<keyword evidence="5" id="KW-0106">Calcium</keyword>
<evidence type="ECO:0000259" key="11">
    <source>
        <dbReference type="Pfam" id="PF02714"/>
    </source>
</evidence>
<feature type="transmembrane region" description="Helical" evidence="10">
    <location>
        <begin position="470"/>
        <end position="490"/>
    </location>
</feature>
<comment type="caution">
    <text evidence="14">The sequence shown here is derived from an EMBL/GenBank/DDBJ whole genome shotgun (WGS) entry which is preliminary data.</text>
</comment>
<feature type="domain" description="CSC1/OSCA1-like cytosolic" evidence="13">
    <location>
        <begin position="188"/>
        <end position="342"/>
    </location>
</feature>
<evidence type="ECO:0000256" key="10">
    <source>
        <dbReference type="SAM" id="Phobius"/>
    </source>
</evidence>
<evidence type="ECO:0000256" key="8">
    <source>
        <dbReference type="ARBA" id="ARBA00023136"/>
    </source>
</evidence>
<reference evidence="14 15" key="1">
    <citation type="submission" date="2020-02" db="EMBL/GenBank/DDBJ databases">
        <authorList>
            <person name="Ma Q."/>
            <person name="Huang Y."/>
            <person name="Song X."/>
            <person name="Pei D."/>
        </authorList>
    </citation>
    <scope>NUCLEOTIDE SEQUENCE [LARGE SCALE GENOMIC DNA]</scope>
    <source>
        <strain evidence="14">Sxm20200214</strain>
        <tissue evidence="14">Leaf</tissue>
    </source>
</reference>
<feature type="transmembrane region" description="Helical" evidence="10">
    <location>
        <begin position="400"/>
        <end position="428"/>
    </location>
</feature>
<name>A0A8X7RWF0_BRACI</name>
<accession>A0A8X7RWF0</accession>
<feature type="transmembrane region" description="Helical" evidence="10">
    <location>
        <begin position="86"/>
        <end position="110"/>
    </location>
</feature>
<dbReference type="PANTHER" id="PTHR13018">
    <property type="entry name" value="PROBABLE MEMBRANE PROTEIN DUF221-RELATED"/>
    <property type="match status" value="1"/>
</dbReference>
<dbReference type="InterPro" id="IPR032880">
    <property type="entry name" value="CSC1/OSCA1-like_N"/>
</dbReference>
<evidence type="ECO:0000256" key="7">
    <source>
        <dbReference type="ARBA" id="ARBA00023065"/>
    </source>
</evidence>
<dbReference type="InterPro" id="IPR003864">
    <property type="entry name" value="CSC1/OSCA1-like_7TM"/>
</dbReference>
<organism evidence="14 15">
    <name type="scientific">Brassica carinata</name>
    <name type="common">Ethiopian mustard</name>
    <name type="synonym">Abyssinian cabbage</name>
    <dbReference type="NCBI Taxonomy" id="52824"/>
    <lineage>
        <taxon>Eukaryota</taxon>
        <taxon>Viridiplantae</taxon>
        <taxon>Streptophyta</taxon>
        <taxon>Embryophyta</taxon>
        <taxon>Tracheophyta</taxon>
        <taxon>Spermatophyta</taxon>
        <taxon>Magnoliopsida</taxon>
        <taxon>eudicotyledons</taxon>
        <taxon>Gunneridae</taxon>
        <taxon>Pentapetalae</taxon>
        <taxon>rosids</taxon>
        <taxon>malvids</taxon>
        <taxon>Brassicales</taxon>
        <taxon>Brassicaceae</taxon>
        <taxon>Brassiceae</taxon>
        <taxon>Brassica</taxon>
    </lineage>
</organism>
<sequence>MILSALLTSVGINLGLCFLFFTLYSILRKQPGNVTVYGPRLIHDGKSQQSNAFNLERLLPTAGWVRRALEPTNEDILSNLGLDALVFIRVLVFSIRVFSFASVVGIFILLPVNYMGTEFEEFFDLPKKSLDSFSISNVNDGSNKLWIHFSAIYIFTAVVCYLLYYEHKYLSSQRIDHFYSSKPQPHEFTVLVSGVPLVPGNSISETVESFFREYHSPTYLSHVVVHRTDKLKALINDAEKLYKKLTRVRSGSISRQKSMRDGFLGMFGKKVYVVDHYEKKLEKLEDDMRLKQSLLAGEEVPAAFVSFRSRHGAAIASNIQQGVDPTEWLTEPAPEPQDVHWPFFTASFVRRWISNVVVFVAFVALLILYVIPVVLVQGLANLHQLETWFPFLKSILNIKVVSQVITGYLPSLIYQLFLMIVPPIMLLLSSMQGYISHSQIEKSACIKLLVFTLLNVYAAKYETGGKFWPIVHSSIIFSLVLMHVIAIGIFGLKELPLASSLTIPLPILTVLFSIYCQRRFLANFKSYPTECLVNKDKADEREQNMSEFYAKLVVAYRDPAVSASRYARGISLEDPPLLRSNQG</sequence>
<evidence type="ECO:0000259" key="13">
    <source>
        <dbReference type="Pfam" id="PF14703"/>
    </source>
</evidence>
<keyword evidence="15" id="KW-1185">Reference proteome</keyword>
<evidence type="ECO:0000256" key="2">
    <source>
        <dbReference type="ARBA" id="ARBA00007779"/>
    </source>
</evidence>
<evidence type="ECO:0000313" key="14">
    <source>
        <dbReference type="EMBL" id="KAG2295302.1"/>
    </source>
</evidence>
<keyword evidence="4 10" id="KW-0812">Transmembrane</keyword>
<dbReference type="OrthoDB" id="1689567at2759"/>
<dbReference type="GO" id="GO:0005227">
    <property type="term" value="F:calcium-activated cation channel activity"/>
    <property type="evidence" value="ECO:0007669"/>
    <property type="project" value="InterPro"/>
</dbReference>
<evidence type="ECO:0000259" key="12">
    <source>
        <dbReference type="Pfam" id="PF13967"/>
    </source>
</evidence>
<keyword evidence="9" id="KW-0407">Ion channel</keyword>
<feature type="domain" description="CSC1/OSCA1-like 7TM region" evidence="11">
    <location>
        <begin position="356"/>
        <end position="456"/>
    </location>
</feature>
<feature type="domain" description="CSC1/OSCA1-like N-terminal transmembrane" evidence="12">
    <location>
        <begin position="5"/>
        <end position="166"/>
    </location>
</feature>
<dbReference type="Pfam" id="PF14703">
    <property type="entry name" value="PHM7_cyt"/>
    <property type="match status" value="1"/>
</dbReference>
<feature type="transmembrane region" description="Helical" evidence="10">
    <location>
        <begin position="356"/>
        <end position="380"/>
    </location>
</feature>
<dbReference type="GO" id="GO:0005886">
    <property type="term" value="C:plasma membrane"/>
    <property type="evidence" value="ECO:0007669"/>
    <property type="project" value="TreeGrafter"/>
</dbReference>
<evidence type="ECO:0000313" key="15">
    <source>
        <dbReference type="Proteomes" id="UP000886595"/>
    </source>
</evidence>
<keyword evidence="3" id="KW-0813">Transport</keyword>
<evidence type="ECO:0000256" key="5">
    <source>
        <dbReference type="ARBA" id="ARBA00022837"/>
    </source>
</evidence>
<dbReference type="Pfam" id="PF02714">
    <property type="entry name" value="RSN1_7TM"/>
    <property type="match status" value="1"/>
</dbReference>
<keyword evidence="6 10" id="KW-1133">Transmembrane helix</keyword>
<evidence type="ECO:0000256" key="3">
    <source>
        <dbReference type="ARBA" id="ARBA00022448"/>
    </source>
</evidence>
<dbReference type="AlphaFoldDB" id="A0A8X7RWF0"/>
<gene>
    <name evidence="14" type="ORF">Bca52824_041971</name>
</gene>
<keyword evidence="7" id="KW-0406">Ion transport</keyword>
<dbReference type="Pfam" id="PF13967">
    <property type="entry name" value="RSN1_TM"/>
    <property type="match status" value="1"/>
</dbReference>
<evidence type="ECO:0000256" key="1">
    <source>
        <dbReference type="ARBA" id="ARBA00004141"/>
    </source>
</evidence>
<protein>
    <recommendedName>
        <fullName evidence="16">CSC1-like protein HYP1</fullName>
    </recommendedName>
</protein>
<dbReference type="InterPro" id="IPR027815">
    <property type="entry name" value="CSC1/OSCA1-like_cyt"/>
</dbReference>
<evidence type="ECO:0008006" key="16">
    <source>
        <dbReference type="Google" id="ProtNLM"/>
    </source>
</evidence>
<evidence type="ECO:0000256" key="6">
    <source>
        <dbReference type="ARBA" id="ARBA00022989"/>
    </source>
</evidence>
<comment type="similarity">
    <text evidence="2">Belongs to the CSC1 (TC 1.A.17) family.</text>
</comment>
<proteinExistence type="inferred from homology"/>
<evidence type="ECO:0000256" key="9">
    <source>
        <dbReference type="ARBA" id="ARBA00023303"/>
    </source>
</evidence>
<evidence type="ECO:0000256" key="4">
    <source>
        <dbReference type="ARBA" id="ARBA00022692"/>
    </source>
</evidence>
<dbReference type="PANTHER" id="PTHR13018:SF109">
    <property type="entry name" value="CSC1-LIKE PROTEIN HYP1"/>
    <property type="match status" value="1"/>
</dbReference>
<feature type="transmembrane region" description="Helical" evidence="10">
    <location>
        <begin position="145"/>
        <end position="164"/>
    </location>
</feature>
<feature type="transmembrane region" description="Helical" evidence="10">
    <location>
        <begin position="6"/>
        <end position="27"/>
    </location>
</feature>
<dbReference type="InterPro" id="IPR045122">
    <property type="entry name" value="Csc1-like"/>
</dbReference>